<dbReference type="PROSITE" id="PS50089">
    <property type="entry name" value="ZF_RING_2"/>
    <property type="match status" value="1"/>
</dbReference>
<dbReference type="AlphaFoldDB" id="W4KRK5"/>
<evidence type="ECO:0000256" key="1">
    <source>
        <dbReference type="ARBA" id="ARBA00000900"/>
    </source>
</evidence>
<evidence type="ECO:0000256" key="11">
    <source>
        <dbReference type="ARBA" id="ARBA00022771"/>
    </source>
</evidence>
<dbReference type="InParanoid" id="W4KRK5"/>
<dbReference type="CDD" id="cd16527">
    <property type="entry name" value="RING-HC_PEX10"/>
    <property type="match status" value="1"/>
</dbReference>
<dbReference type="PROSITE" id="PS00518">
    <property type="entry name" value="ZF_RING_1"/>
    <property type="match status" value="1"/>
</dbReference>
<keyword evidence="6" id="KW-0813">Transport</keyword>
<evidence type="ECO:0000256" key="6">
    <source>
        <dbReference type="ARBA" id="ARBA00022448"/>
    </source>
</evidence>
<reference evidence="21 22" key="1">
    <citation type="journal article" date="2012" name="New Phytol.">
        <title>Insight into trade-off between wood decay and parasitism from the genome of a fungal forest pathogen.</title>
        <authorList>
            <person name="Olson A."/>
            <person name="Aerts A."/>
            <person name="Asiegbu F."/>
            <person name="Belbahri L."/>
            <person name="Bouzid O."/>
            <person name="Broberg A."/>
            <person name="Canback B."/>
            <person name="Coutinho P.M."/>
            <person name="Cullen D."/>
            <person name="Dalman K."/>
            <person name="Deflorio G."/>
            <person name="van Diepen L.T."/>
            <person name="Dunand C."/>
            <person name="Duplessis S."/>
            <person name="Durling M."/>
            <person name="Gonthier P."/>
            <person name="Grimwood J."/>
            <person name="Fossdal C.G."/>
            <person name="Hansson D."/>
            <person name="Henrissat B."/>
            <person name="Hietala A."/>
            <person name="Himmelstrand K."/>
            <person name="Hoffmeister D."/>
            <person name="Hogberg N."/>
            <person name="James T.Y."/>
            <person name="Karlsson M."/>
            <person name="Kohler A."/>
            <person name="Kues U."/>
            <person name="Lee Y.H."/>
            <person name="Lin Y.C."/>
            <person name="Lind M."/>
            <person name="Lindquist E."/>
            <person name="Lombard V."/>
            <person name="Lucas S."/>
            <person name="Lunden K."/>
            <person name="Morin E."/>
            <person name="Murat C."/>
            <person name="Park J."/>
            <person name="Raffaello T."/>
            <person name="Rouze P."/>
            <person name="Salamov A."/>
            <person name="Schmutz J."/>
            <person name="Solheim H."/>
            <person name="Stahlberg J."/>
            <person name="Velez H."/>
            <person name="de Vries R.P."/>
            <person name="Wiebenga A."/>
            <person name="Woodward S."/>
            <person name="Yakovlev I."/>
            <person name="Garbelotto M."/>
            <person name="Martin F."/>
            <person name="Grigoriev I.V."/>
            <person name="Stenlid J."/>
        </authorList>
    </citation>
    <scope>NUCLEOTIDE SEQUENCE [LARGE SCALE GENOMIC DNA]</scope>
    <source>
        <strain evidence="21 22">TC 32-1</strain>
    </source>
</reference>
<keyword evidence="13" id="KW-0862">Zinc</keyword>
<evidence type="ECO:0000256" key="19">
    <source>
        <dbReference type="PROSITE-ProRule" id="PRU00175"/>
    </source>
</evidence>
<evidence type="ECO:0000256" key="4">
    <source>
        <dbReference type="ARBA" id="ARBA00008704"/>
    </source>
</evidence>
<feature type="domain" description="RING-type" evidence="20">
    <location>
        <begin position="263"/>
        <end position="301"/>
    </location>
</feature>
<dbReference type="eggNOG" id="KOG0317">
    <property type="taxonomic scope" value="Eukaryota"/>
</dbReference>
<dbReference type="EC" id="2.3.2.27" evidence="5"/>
<evidence type="ECO:0000256" key="15">
    <source>
        <dbReference type="ARBA" id="ARBA00022989"/>
    </source>
</evidence>
<evidence type="ECO:0000256" key="17">
    <source>
        <dbReference type="ARBA" id="ARBA00023140"/>
    </source>
</evidence>
<name>W4KRK5_HETIT</name>
<evidence type="ECO:0000256" key="2">
    <source>
        <dbReference type="ARBA" id="ARBA00004585"/>
    </source>
</evidence>
<dbReference type="GO" id="GO:0005778">
    <property type="term" value="C:peroxisomal membrane"/>
    <property type="evidence" value="ECO:0007669"/>
    <property type="project" value="UniProtKB-SubCell"/>
</dbReference>
<gene>
    <name evidence="21" type="ORF">HETIRDRAFT_167277</name>
</gene>
<accession>W4KRK5</accession>
<keyword evidence="15" id="KW-1133">Transmembrane helix</keyword>
<evidence type="ECO:0000313" key="21">
    <source>
        <dbReference type="EMBL" id="ETW87701.1"/>
    </source>
</evidence>
<protein>
    <recommendedName>
        <fullName evidence="5">RING-type E3 ubiquitin transferase</fullName>
        <ecNumber evidence="5">2.3.2.27</ecNumber>
    </recommendedName>
    <alternativeName>
        <fullName evidence="18">Peroxin-10</fullName>
    </alternativeName>
</protein>
<evidence type="ECO:0000256" key="12">
    <source>
        <dbReference type="ARBA" id="ARBA00022786"/>
    </source>
</evidence>
<evidence type="ECO:0000256" key="16">
    <source>
        <dbReference type="ARBA" id="ARBA00023136"/>
    </source>
</evidence>
<evidence type="ECO:0000256" key="3">
    <source>
        <dbReference type="ARBA" id="ARBA00004906"/>
    </source>
</evidence>
<dbReference type="InterPro" id="IPR001841">
    <property type="entry name" value="Znf_RING"/>
</dbReference>
<dbReference type="GO" id="GO:0016562">
    <property type="term" value="P:protein import into peroxisome matrix, receptor recycling"/>
    <property type="evidence" value="ECO:0007669"/>
    <property type="project" value="UniProtKB-ARBA"/>
</dbReference>
<proteinExistence type="inferred from homology"/>
<evidence type="ECO:0000259" key="20">
    <source>
        <dbReference type="PROSITE" id="PS50089"/>
    </source>
</evidence>
<dbReference type="OrthoDB" id="6270329at2759"/>
<dbReference type="SUPFAM" id="SSF57850">
    <property type="entry name" value="RING/U-box"/>
    <property type="match status" value="1"/>
</dbReference>
<dbReference type="PANTHER" id="PTHR23350">
    <property type="entry name" value="PEROXISOME ASSEMBLY PROTEIN 10"/>
    <property type="match status" value="1"/>
</dbReference>
<dbReference type="Gene3D" id="3.30.40.10">
    <property type="entry name" value="Zinc/RING finger domain, C3HC4 (zinc finger)"/>
    <property type="match status" value="1"/>
</dbReference>
<dbReference type="InterPro" id="IPR013083">
    <property type="entry name" value="Znf_RING/FYVE/PHD"/>
</dbReference>
<dbReference type="KEGG" id="hir:HETIRDRAFT_167277"/>
<keyword evidence="8" id="KW-0808">Transferase</keyword>
<keyword evidence="12" id="KW-0833">Ubl conjugation pathway</keyword>
<comment type="pathway">
    <text evidence="3">Protein modification; protein ubiquitination.</text>
</comment>
<dbReference type="STRING" id="747525.W4KRK5"/>
<dbReference type="Pfam" id="PF04757">
    <property type="entry name" value="Pex2_Pex12"/>
    <property type="match status" value="1"/>
</dbReference>
<keyword evidence="16" id="KW-0472">Membrane</keyword>
<keyword evidence="7" id="KW-0962">Peroxisome biogenesis</keyword>
<keyword evidence="9" id="KW-0812">Transmembrane</keyword>
<evidence type="ECO:0000313" key="22">
    <source>
        <dbReference type="Proteomes" id="UP000030671"/>
    </source>
</evidence>
<comment type="subcellular location">
    <subcellularLocation>
        <location evidence="2">Peroxisome membrane</location>
        <topology evidence="2">Multi-pass membrane protein</topology>
    </subcellularLocation>
</comment>
<comment type="similarity">
    <text evidence="4">Belongs to the pex2/pex10/pex12 family.</text>
</comment>
<dbReference type="PANTHER" id="PTHR23350:SF0">
    <property type="entry name" value="PEROXISOME BIOGENESIS FACTOR 10"/>
    <property type="match status" value="1"/>
</dbReference>
<dbReference type="HOGENOM" id="CLU_041707_1_1_1"/>
<keyword evidence="17" id="KW-0576">Peroxisome</keyword>
<dbReference type="Proteomes" id="UP000030671">
    <property type="component" value="Unassembled WGS sequence"/>
</dbReference>
<evidence type="ECO:0000256" key="5">
    <source>
        <dbReference type="ARBA" id="ARBA00012483"/>
    </source>
</evidence>
<dbReference type="GO" id="GO:0061630">
    <property type="term" value="F:ubiquitin protein ligase activity"/>
    <property type="evidence" value="ECO:0007669"/>
    <property type="project" value="UniProtKB-EC"/>
</dbReference>
<organism evidence="21 22">
    <name type="scientific">Heterobasidion irregulare (strain TC 32-1)</name>
    <dbReference type="NCBI Taxonomy" id="747525"/>
    <lineage>
        <taxon>Eukaryota</taxon>
        <taxon>Fungi</taxon>
        <taxon>Dikarya</taxon>
        <taxon>Basidiomycota</taxon>
        <taxon>Agaricomycotina</taxon>
        <taxon>Agaricomycetes</taxon>
        <taxon>Russulales</taxon>
        <taxon>Bondarzewiaceae</taxon>
        <taxon>Heterobasidion</taxon>
        <taxon>Heterobasidion annosum species complex</taxon>
    </lineage>
</organism>
<keyword evidence="11 19" id="KW-0863">Zinc-finger</keyword>
<dbReference type="InterPro" id="IPR017907">
    <property type="entry name" value="Znf_RING_CS"/>
</dbReference>
<evidence type="ECO:0000256" key="18">
    <source>
        <dbReference type="ARBA" id="ARBA00041230"/>
    </source>
</evidence>
<keyword evidence="14" id="KW-0653">Protein transport</keyword>
<comment type="catalytic activity">
    <reaction evidence="1">
        <text>S-ubiquitinyl-[E2 ubiquitin-conjugating enzyme]-L-cysteine + [acceptor protein]-L-lysine = [E2 ubiquitin-conjugating enzyme]-L-cysteine + N(6)-ubiquitinyl-[acceptor protein]-L-lysine.</text>
        <dbReference type="EC" id="2.3.2.27"/>
    </reaction>
</comment>
<dbReference type="InterPro" id="IPR025654">
    <property type="entry name" value="PEX2/10"/>
</dbReference>
<evidence type="ECO:0000256" key="10">
    <source>
        <dbReference type="ARBA" id="ARBA00022723"/>
    </source>
</evidence>
<evidence type="ECO:0000256" key="14">
    <source>
        <dbReference type="ARBA" id="ARBA00022927"/>
    </source>
</evidence>
<evidence type="ECO:0000256" key="8">
    <source>
        <dbReference type="ARBA" id="ARBA00022679"/>
    </source>
</evidence>
<evidence type="ECO:0000256" key="13">
    <source>
        <dbReference type="ARBA" id="ARBA00022833"/>
    </source>
</evidence>
<dbReference type="InterPro" id="IPR006845">
    <property type="entry name" value="Pex_N"/>
</dbReference>
<keyword evidence="10" id="KW-0479">Metal-binding</keyword>
<keyword evidence="22" id="KW-1185">Reference proteome</keyword>
<dbReference type="GO" id="GO:0016567">
    <property type="term" value="P:protein ubiquitination"/>
    <property type="evidence" value="ECO:0007669"/>
    <property type="project" value="UniProtKB-ARBA"/>
</dbReference>
<sequence length="315" mass="35568">MHKKWTVRAHQRDLIHVSSLKEQTESILRALLGSRWLTRYDKEVELLVKITYQALTTGRAVQSLGEEYTDIWPHPGRIRVPYIRATLVLLPTLPAYILARMAAMLPSTNGRLRGIVKDMTNVLEVLMEINLAFFYLRGTYYDLIKRGLGMRHISAIPEDPHTRPPTYSLLGVLILVRLLYRGINVLRTHSSKHAPVDLVPNSSSGSEAVYSVDNNPHIDARPISSLLDTVEADSATTLSAEEDKLTVIDMKAIPQEIRAGRTCTLCLEERTASCATECGHLFCWTCIYGWGREKSECPLCRQSLDLTRLLPVYNL</sequence>
<evidence type="ECO:0000256" key="7">
    <source>
        <dbReference type="ARBA" id="ARBA00022593"/>
    </source>
</evidence>
<evidence type="ECO:0000256" key="9">
    <source>
        <dbReference type="ARBA" id="ARBA00022692"/>
    </source>
</evidence>
<dbReference type="RefSeq" id="XP_009541570.1">
    <property type="nucleotide sequence ID" value="XM_009543275.1"/>
</dbReference>
<dbReference type="Pfam" id="PF13639">
    <property type="entry name" value="zf-RING_2"/>
    <property type="match status" value="1"/>
</dbReference>
<dbReference type="GO" id="GO:0008270">
    <property type="term" value="F:zinc ion binding"/>
    <property type="evidence" value="ECO:0007669"/>
    <property type="project" value="UniProtKB-KW"/>
</dbReference>
<dbReference type="GeneID" id="20668112"/>
<dbReference type="SMART" id="SM00184">
    <property type="entry name" value="RING"/>
    <property type="match status" value="1"/>
</dbReference>
<dbReference type="EMBL" id="KI925454">
    <property type="protein sequence ID" value="ETW87701.1"/>
    <property type="molecule type" value="Genomic_DNA"/>
</dbReference>